<name>A0ABT8X2J6_9FLAO</name>
<dbReference type="Pfam" id="PF08695">
    <property type="entry name" value="Coa1"/>
    <property type="match status" value="1"/>
</dbReference>
<dbReference type="EMBL" id="JAUOEM010000004">
    <property type="protein sequence ID" value="MDO5988139.1"/>
    <property type="molecule type" value="Genomic_DNA"/>
</dbReference>
<keyword evidence="1" id="KW-0472">Membrane</keyword>
<evidence type="ECO:0000256" key="1">
    <source>
        <dbReference type="SAM" id="Phobius"/>
    </source>
</evidence>
<keyword evidence="1" id="KW-1133">Transmembrane helix</keyword>
<dbReference type="RefSeq" id="WP_303282744.1">
    <property type="nucleotide sequence ID" value="NZ_BAABCZ010000009.1"/>
</dbReference>
<organism evidence="2 3">
    <name type="scientific">Flavivirga amylovorans</name>
    <dbReference type="NCBI Taxonomy" id="870486"/>
    <lineage>
        <taxon>Bacteria</taxon>
        <taxon>Pseudomonadati</taxon>
        <taxon>Bacteroidota</taxon>
        <taxon>Flavobacteriia</taxon>
        <taxon>Flavobacteriales</taxon>
        <taxon>Flavobacteriaceae</taxon>
        <taxon>Flavivirga</taxon>
    </lineage>
</organism>
<keyword evidence="1" id="KW-0812">Transmembrane</keyword>
<sequence length="143" mass="15873">MEDIKRKSWFGRNWPWVLPVGGCLTIIILFALGAGAIFFGVSKIFKSSAPYTYAVERAFENEDVIDFLGEPLETDGIISGNISLKNDEGEADFEIPIAGKNGDGSIIVVANKINDEWVYEKLYVLIKETKEEINLLDKGLEGI</sequence>
<gene>
    <name evidence="2" type="ORF">Q4Q39_12060</name>
</gene>
<evidence type="ECO:0000313" key="2">
    <source>
        <dbReference type="EMBL" id="MDO5988139.1"/>
    </source>
</evidence>
<accession>A0ABT8X2J6</accession>
<proteinExistence type="predicted"/>
<protein>
    <submittedName>
        <fullName evidence="2">Cytochrome c oxidase assembly factor Coa1 family protein</fullName>
    </submittedName>
</protein>
<comment type="caution">
    <text evidence="2">The sequence shown here is derived from an EMBL/GenBank/DDBJ whole genome shotgun (WGS) entry which is preliminary data.</text>
</comment>
<dbReference type="Proteomes" id="UP001176891">
    <property type="component" value="Unassembled WGS sequence"/>
</dbReference>
<reference evidence="2" key="1">
    <citation type="submission" date="2023-07" db="EMBL/GenBank/DDBJ databases">
        <title>Two novel species in the genus Flavivirga.</title>
        <authorList>
            <person name="Kwon K."/>
        </authorList>
    </citation>
    <scope>NUCLEOTIDE SEQUENCE</scope>
    <source>
        <strain evidence="2">KACC 14157</strain>
    </source>
</reference>
<feature type="transmembrane region" description="Helical" evidence="1">
    <location>
        <begin position="16"/>
        <end position="41"/>
    </location>
</feature>
<keyword evidence="3" id="KW-1185">Reference proteome</keyword>
<dbReference type="InterPro" id="IPR014807">
    <property type="entry name" value="Coa1"/>
</dbReference>
<evidence type="ECO:0000313" key="3">
    <source>
        <dbReference type="Proteomes" id="UP001176891"/>
    </source>
</evidence>